<dbReference type="EMBL" id="CP071250">
    <property type="protein sequence ID" value="UUF08882.1"/>
    <property type="molecule type" value="Genomic_DNA"/>
</dbReference>
<keyword evidence="3" id="KW-0175">Coiled coil</keyword>
<dbReference type="Proteomes" id="UP001058072">
    <property type="component" value="Chromosome"/>
</dbReference>
<name>A0A9Q9CQK6_9FIRM</name>
<dbReference type="GO" id="GO:0000150">
    <property type="term" value="F:DNA strand exchange activity"/>
    <property type="evidence" value="ECO:0007669"/>
    <property type="project" value="TreeGrafter"/>
</dbReference>
<reference evidence="5" key="1">
    <citation type="submission" date="2021-03" db="EMBL/GenBank/DDBJ databases">
        <title>Comparative Genomics and Metabolomics in the genus Turicibacter.</title>
        <authorList>
            <person name="Maki J."/>
            <person name="Looft T."/>
        </authorList>
    </citation>
    <scope>NUCLEOTIDE SEQUENCE</scope>
    <source>
        <strain evidence="5">ISU324</strain>
    </source>
</reference>
<dbReference type="RefSeq" id="WP_212724492.1">
    <property type="nucleotide sequence ID" value="NZ_CP071250.1"/>
</dbReference>
<evidence type="ECO:0000259" key="4">
    <source>
        <dbReference type="Pfam" id="PF13408"/>
    </source>
</evidence>
<dbReference type="PANTHER" id="PTHR30461">
    <property type="entry name" value="DNA-INVERTASE FROM LAMBDOID PROPHAGE"/>
    <property type="match status" value="1"/>
</dbReference>
<feature type="domain" description="Recombinase zinc beta ribbon" evidence="4">
    <location>
        <begin position="3"/>
        <end position="64"/>
    </location>
</feature>
<evidence type="ECO:0000256" key="3">
    <source>
        <dbReference type="SAM" id="Coils"/>
    </source>
</evidence>
<dbReference type="InterPro" id="IPR050639">
    <property type="entry name" value="SSR_resolvase"/>
</dbReference>
<keyword evidence="1" id="KW-0238">DNA-binding</keyword>
<protein>
    <submittedName>
        <fullName evidence="5">Zinc ribbon domain-containing protein</fullName>
    </submittedName>
</protein>
<dbReference type="InterPro" id="IPR025827">
    <property type="entry name" value="Zn_ribbon_recom_dom"/>
</dbReference>
<dbReference type="GO" id="GO:0003677">
    <property type="term" value="F:DNA binding"/>
    <property type="evidence" value="ECO:0007669"/>
    <property type="project" value="UniProtKB-KW"/>
</dbReference>
<evidence type="ECO:0000313" key="5">
    <source>
        <dbReference type="EMBL" id="UUF08882.1"/>
    </source>
</evidence>
<dbReference type="AlphaFoldDB" id="A0A9Q9CQK6"/>
<accession>A0A9Q9CQK6</accession>
<evidence type="ECO:0000313" key="6">
    <source>
        <dbReference type="Proteomes" id="UP001058072"/>
    </source>
</evidence>
<evidence type="ECO:0000256" key="2">
    <source>
        <dbReference type="ARBA" id="ARBA00023172"/>
    </source>
</evidence>
<keyword evidence="2" id="KW-0233">DNA recombination</keyword>
<organism evidence="5 6">
    <name type="scientific">Turicibacter bilis</name>
    <dbReference type="NCBI Taxonomy" id="2735723"/>
    <lineage>
        <taxon>Bacteria</taxon>
        <taxon>Bacillati</taxon>
        <taxon>Bacillota</taxon>
        <taxon>Erysipelotrichia</taxon>
        <taxon>Erysipelotrichales</taxon>
        <taxon>Turicibacteraceae</taxon>
        <taxon>Turicibacter</taxon>
    </lineage>
</organism>
<proteinExistence type="predicted"/>
<feature type="coiled-coil region" evidence="3">
    <location>
        <begin position="82"/>
        <end position="109"/>
    </location>
</feature>
<gene>
    <name evidence="5" type="ORF">J0J70_02415</name>
</gene>
<dbReference type="Pfam" id="PF13408">
    <property type="entry name" value="Zn_ribbon_recom"/>
    <property type="match status" value="1"/>
</dbReference>
<evidence type="ECO:0000256" key="1">
    <source>
        <dbReference type="ARBA" id="ARBA00023125"/>
    </source>
</evidence>
<sequence length="239" mass="27796">MYLLSGLVYCSQCGSKYHGSARKGGRNKQEYVSYRCSKRNSIDEKCSCKEINRTVLDDFILKQLFEIVLDDNHIDQLYERVNAKMRERLNQKDSEVPKLRKQLKELDKQIGNLVRVIAMGGFNGSETITTELQRLEKDRGLIVEMIEEFNDKEEDYHLTKDQIKTLIAEAKEFVTTNNHEMIKCIISRFVHQIRISNEAIEVEYNFGGFFDSKEPIKLLEVIQVNRVDIYVGIGFEIAI</sequence>
<dbReference type="PANTHER" id="PTHR30461:SF2">
    <property type="entry name" value="SERINE RECOMBINASE PINE-RELATED"/>
    <property type="match status" value="1"/>
</dbReference>